<dbReference type="Gene3D" id="1.20.1250.20">
    <property type="entry name" value="MFS general substrate transporter like domains"/>
    <property type="match status" value="2"/>
</dbReference>
<dbReference type="InterPro" id="IPR011701">
    <property type="entry name" value="MFS"/>
</dbReference>
<name>A0A934K2X6_9BACT</name>
<gene>
    <name evidence="7" type="ORF">JF922_21480</name>
</gene>
<dbReference type="PANTHER" id="PTHR11360:SF290">
    <property type="entry name" value="MONOCARBOXYLATE MFS PERMEASE"/>
    <property type="match status" value="1"/>
</dbReference>
<feature type="transmembrane region" description="Helical" evidence="5">
    <location>
        <begin position="303"/>
        <end position="321"/>
    </location>
</feature>
<organism evidence="7 8">
    <name type="scientific">Candidatus Nephthysia bennettiae</name>
    <dbReference type="NCBI Taxonomy" id="3127016"/>
    <lineage>
        <taxon>Bacteria</taxon>
        <taxon>Bacillati</taxon>
        <taxon>Candidatus Dormiibacterota</taxon>
        <taxon>Candidatus Dormibacteria</taxon>
        <taxon>Candidatus Dormibacterales</taxon>
        <taxon>Candidatus Dormibacteraceae</taxon>
        <taxon>Candidatus Nephthysia</taxon>
    </lineage>
</organism>
<dbReference type="EMBL" id="JAEKNR010000216">
    <property type="protein sequence ID" value="MBJ7600626.1"/>
    <property type="molecule type" value="Genomic_DNA"/>
</dbReference>
<protein>
    <submittedName>
        <fullName evidence="7">MFS transporter</fullName>
    </submittedName>
</protein>
<dbReference type="InterPro" id="IPR036259">
    <property type="entry name" value="MFS_trans_sf"/>
</dbReference>
<evidence type="ECO:0000313" key="7">
    <source>
        <dbReference type="EMBL" id="MBJ7600626.1"/>
    </source>
</evidence>
<sequence>MIFPVAERLAARSRIYYGWILVFALGAMSVVIIGTASTLFGIVLVPIQHELGWSRGQISGAYSLSYVVWGLAGVPAGQFIDRHGARKVMAVGSLLGAGCLALLSTATQLWEFYVLWGLGLGLSVGLTSQLASITVVTNWFYLRRGMALGLFTALSGLALPIYVPSVAWLVAHAGWRHSMLAVAIAFLLVPLPLAVLLIRRRPEDLGLRRDGQAGPAPASEPAASAGLTLREAVSRPAFWTLAISAAGASVAYAGVTAHQIPFLIGRHFDPVVAATFVGLAGLMSIPGRFLFNAAGDRFGAKGLLALTIGVQGVGIAILMQASSVPSLILYVLVYGAAFGAASGLRAAMMADQWGRRAFGAISAVMGLASYGFSAAGPATVGWLYDRFGNYQLAFALAVGCYAVAVVAVLLTPSAPPELSAPRENRRPATPPA</sequence>
<keyword evidence="4 5" id="KW-0472">Membrane</keyword>
<keyword evidence="8" id="KW-1185">Reference proteome</keyword>
<evidence type="ECO:0000313" key="8">
    <source>
        <dbReference type="Proteomes" id="UP000612893"/>
    </source>
</evidence>
<dbReference type="CDD" id="cd17355">
    <property type="entry name" value="MFS_YcxA_like"/>
    <property type="match status" value="1"/>
</dbReference>
<proteinExistence type="predicted"/>
<dbReference type="SUPFAM" id="SSF103473">
    <property type="entry name" value="MFS general substrate transporter"/>
    <property type="match status" value="1"/>
</dbReference>
<evidence type="ECO:0000256" key="2">
    <source>
        <dbReference type="ARBA" id="ARBA00022692"/>
    </source>
</evidence>
<feature type="transmembrane region" description="Helical" evidence="5">
    <location>
        <begin position="148"/>
        <end position="171"/>
    </location>
</feature>
<evidence type="ECO:0000256" key="1">
    <source>
        <dbReference type="ARBA" id="ARBA00004651"/>
    </source>
</evidence>
<accession>A0A934K2X6</accession>
<feature type="transmembrane region" description="Helical" evidence="5">
    <location>
        <begin position="272"/>
        <end position="291"/>
    </location>
</feature>
<feature type="transmembrane region" description="Helical" evidence="5">
    <location>
        <begin position="88"/>
        <end position="107"/>
    </location>
</feature>
<dbReference type="RefSeq" id="WP_338204543.1">
    <property type="nucleotide sequence ID" value="NZ_JAEKNR010000216.1"/>
</dbReference>
<dbReference type="Pfam" id="PF07690">
    <property type="entry name" value="MFS_1"/>
    <property type="match status" value="1"/>
</dbReference>
<comment type="caution">
    <text evidence="7">The sequence shown here is derived from an EMBL/GenBank/DDBJ whole genome shotgun (WGS) entry which is preliminary data.</text>
</comment>
<feature type="transmembrane region" description="Helical" evidence="5">
    <location>
        <begin position="237"/>
        <end position="260"/>
    </location>
</feature>
<feature type="transmembrane region" description="Helical" evidence="5">
    <location>
        <begin position="360"/>
        <end position="384"/>
    </location>
</feature>
<evidence type="ECO:0000259" key="6">
    <source>
        <dbReference type="PROSITE" id="PS50850"/>
    </source>
</evidence>
<feature type="transmembrane region" description="Helical" evidence="5">
    <location>
        <begin position="177"/>
        <end position="198"/>
    </location>
</feature>
<dbReference type="Proteomes" id="UP000612893">
    <property type="component" value="Unassembled WGS sequence"/>
</dbReference>
<dbReference type="PROSITE" id="PS50850">
    <property type="entry name" value="MFS"/>
    <property type="match status" value="1"/>
</dbReference>
<evidence type="ECO:0000256" key="4">
    <source>
        <dbReference type="ARBA" id="ARBA00023136"/>
    </source>
</evidence>
<feature type="transmembrane region" description="Helical" evidence="5">
    <location>
        <begin position="113"/>
        <end position="141"/>
    </location>
</feature>
<feature type="transmembrane region" description="Helical" evidence="5">
    <location>
        <begin position="59"/>
        <end position="76"/>
    </location>
</feature>
<dbReference type="PANTHER" id="PTHR11360">
    <property type="entry name" value="MONOCARBOXYLATE TRANSPORTER"/>
    <property type="match status" value="1"/>
</dbReference>
<evidence type="ECO:0000256" key="5">
    <source>
        <dbReference type="SAM" id="Phobius"/>
    </source>
</evidence>
<feature type="transmembrane region" description="Helical" evidence="5">
    <location>
        <begin position="390"/>
        <end position="410"/>
    </location>
</feature>
<evidence type="ECO:0000256" key="3">
    <source>
        <dbReference type="ARBA" id="ARBA00022989"/>
    </source>
</evidence>
<dbReference type="InterPro" id="IPR050327">
    <property type="entry name" value="Proton-linked_MCT"/>
</dbReference>
<dbReference type="InterPro" id="IPR005829">
    <property type="entry name" value="Sugar_transporter_CS"/>
</dbReference>
<feature type="transmembrane region" description="Helical" evidence="5">
    <location>
        <begin position="327"/>
        <end position="348"/>
    </location>
</feature>
<feature type="domain" description="Major facilitator superfamily (MFS) profile" evidence="6">
    <location>
        <begin position="22"/>
        <end position="416"/>
    </location>
</feature>
<dbReference type="PROSITE" id="PS00216">
    <property type="entry name" value="SUGAR_TRANSPORT_1"/>
    <property type="match status" value="1"/>
</dbReference>
<dbReference type="InterPro" id="IPR020846">
    <property type="entry name" value="MFS_dom"/>
</dbReference>
<dbReference type="GO" id="GO:0005886">
    <property type="term" value="C:plasma membrane"/>
    <property type="evidence" value="ECO:0007669"/>
    <property type="project" value="UniProtKB-SubCell"/>
</dbReference>
<keyword evidence="3 5" id="KW-1133">Transmembrane helix</keyword>
<dbReference type="AlphaFoldDB" id="A0A934K2X6"/>
<feature type="transmembrane region" description="Helical" evidence="5">
    <location>
        <begin position="16"/>
        <end position="47"/>
    </location>
</feature>
<keyword evidence="2 5" id="KW-0812">Transmembrane</keyword>
<reference evidence="7" key="1">
    <citation type="submission" date="2020-10" db="EMBL/GenBank/DDBJ databases">
        <title>Ca. Dormibacterota MAGs.</title>
        <authorList>
            <person name="Montgomery K."/>
        </authorList>
    </citation>
    <scope>NUCLEOTIDE SEQUENCE [LARGE SCALE GENOMIC DNA]</scope>
    <source>
        <strain evidence="7">SC8812_S17_10</strain>
    </source>
</reference>
<comment type="subcellular location">
    <subcellularLocation>
        <location evidence="1">Cell membrane</location>
        <topology evidence="1">Multi-pass membrane protein</topology>
    </subcellularLocation>
</comment>